<sequence length="44" mass="4863">MPEHRLAGQPPRATHAIVRRVIETIGRTTNVEALIGFQGRSPMP</sequence>
<keyword evidence="2" id="KW-1185">Reference proteome</keyword>
<accession>A0AAV9T6V3</accession>
<evidence type="ECO:0000313" key="2">
    <source>
        <dbReference type="Proteomes" id="UP001327957"/>
    </source>
</evidence>
<proteinExistence type="predicted"/>
<dbReference type="Proteomes" id="UP001327957">
    <property type="component" value="Unassembled WGS sequence"/>
</dbReference>
<evidence type="ECO:0000313" key="1">
    <source>
        <dbReference type="EMBL" id="KAK6215060.1"/>
    </source>
</evidence>
<reference evidence="1 2" key="1">
    <citation type="submission" date="2023-04" db="EMBL/GenBank/DDBJ databases">
        <title>Colletotrichum tabacum stain YC1 causing leaf anthracnose on Nicotiana tabacum(L.) cv.</title>
        <authorList>
            <person name="Ji Z."/>
            <person name="Wang M."/>
            <person name="Zhang J."/>
            <person name="Wang N."/>
            <person name="Zhou Z."/>
        </authorList>
    </citation>
    <scope>NUCLEOTIDE SEQUENCE [LARGE SCALE GENOMIC DNA]</scope>
    <source>
        <strain evidence="1 2">YC1</strain>
    </source>
</reference>
<gene>
    <name evidence="1" type="ORF">QIS74_08079</name>
</gene>
<comment type="caution">
    <text evidence="1">The sequence shown here is derived from an EMBL/GenBank/DDBJ whole genome shotgun (WGS) entry which is preliminary data.</text>
</comment>
<organism evidence="1 2">
    <name type="scientific">Colletotrichum tabaci</name>
    <dbReference type="NCBI Taxonomy" id="1209068"/>
    <lineage>
        <taxon>Eukaryota</taxon>
        <taxon>Fungi</taxon>
        <taxon>Dikarya</taxon>
        <taxon>Ascomycota</taxon>
        <taxon>Pezizomycotina</taxon>
        <taxon>Sordariomycetes</taxon>
        <taxon>Hypocreomycetidae</taxon>
        <taxon>Glomerellales</taxon>
        <taxon>Glomerellaceae</taxon>
        <taxon>Colletotrichum</taxon>
        <taxon>Colletotrichum destructivum species complex</taxon>
    </lineage>
</organism>
<dbReference type="EMBL" id="JASAOK010000043">
    <property type="protein sequence ID" value="KAK6215060.1"/>
    <property type="molecule type" value="Genomic_DNA"/>
</dbReference>
<protein>
    <submittedName>
        <fullName evidence="1">Uncharacterized protein</fullName>
    </submittedName>
</protein>
<name>A0AAV9T6V3_9PEZI</name>
<dbReference type="AlphaFoldDB" id="A0AAV9T6V3"/>